<accession>A0A1G2DC84</accession>
<evidence type="ECO:0000313" key="1">
    <source>
        <dbReference type="EMBL" id="OGZ11062.1"/>
    </source>
</evidence>
<name>A0A1G2DC84_9BACT</name>
<reference evidence="1 2" key="1">
    <citation type="journal article" date="2016" name="Nat. Commun.">
        <title>Thousands of microbial genomes shed light on interconnected biogeochemical processes in an aquifer system.</title>
        <authorList>
            <person name="Anantharaman K."/>
            <person name="Brown C.T."/>
            <person name="Hug L.A."/>
            <person name="Sharon I."/>
            <person name="Castelle C.J."/>
            <person name="Probst A.J."/>
            <person name="Thomas B.C."/>
            <person name="Singh A."/>
            <person name="Wilkins M.J."/>
            <person name="Karaoz U."/>
            <person name="Brodie E.L."/>
            <person name="Williams K.H."/>
            <person name="Hubbard S.S."/>
            <person name="Banfield J.F."/>
        </authorList>
    </citation>
    <scope>NUCLEOTIDE SEQUENCE [LARGE SCALE GENOMIC DNA]</scope>
</reference>
<evidence type="ECO:0000313" key="2">
    <source>
        <dbReference type="Proteomes" id="UP000178636"/>
    </source>
</evidence>
<protein>
    <submittedName>
        <fullName evidence="1">Uncharacterized protein</fullName>
    </submittedName>
</protein>
<dbReference type="STRING" id="1798664.A3C93_01675"/>
<dbReference type="AlphaFoldDB" id="A0A1G2DC84"/>
<proteinExistence type="predicted"/>
<comment type="caution">
    <text evidence="1">The sequence shown here is derived from an EMBL/GenBank/DDBJ whole genome shotgun (WGS) entry which is preliminary data.</text>
</comment>
<dbReference type="Proteomes" id="UP000178636">
    <property type="component" value="Unassembled WGS sequence"/>
</dbReference>
<dbReference type="EMBL" id="MHLO01000040">
    <property type="protein sequence ID" value="OGZ11062.1"/>
    <property type="molecule type" value="Genomic_DNA"/>
</dbReference>
<sequence length="112" mass="13076">MSLEHQLLVVGVAFFILLVLHGICSSIERLVCTLRYRWERKRFNAAVARGETPDWCPVEVSERGVWRIDPNDLVRTAGFKRQANALRELTARARYERIEGFETLYEGPRRRS</sequence>
<gene>
    <name evidence="1" type="ORF">A3C93_01675</name>
</gene>
<organism evidence="1 2">
    <name type="scientific">Candidatus Lloydbacteria bacterium RIFCSPHIGHO2_02_FULL_54_17</name>
    <dbReference type="NCBI Taxonomy" id="1798664"/>
    <lineage>
        <taxon>Bacteria</taxon>
        <taxon>Candidatus Lloydiibacteriota</taxon>
    </lineage>
</organism>